<dbReference type="SUPFAM" id="SSF48371">
    <property type="entry name" value="ARM repeat"/>
    <property type="match status" value="1"/>
</dbReference>
<reference evidence="7 8" key="1">
    <citation type="submission" date="2014-04" db="EMBL/GenBank/DDBJ databases">
        <authorList>
            <consortium name="DOE Joint Genome Institute"/>
            <person name="Kuo A."/>
            <person name="Girlanda M."/>
            <person name="Perotto S."/>
            <person name="Kohler A."/>
            <person name="Nagy L.G."/>
            <person name="Floudas D."/>
            <person name="Copeland A."/>
            <person name="Barry K.W."/>
            <person name="Cichocki N."/>
            <person name="Veneault-Fourrey C."/>
            <person name="LaButti K."/>
            <person name="Lindquist E.A."/>
            <person name="Lipzen A."/>
            <person name="Lundell T."/>
            <person name="Morin E."/>
            <person name="Murat C."/>
            <person name="Sun H."/>
            <person name="Tunlid A."/>
            <person name="Henrissat B."/>
            <person name="Grigoriev I.V."/>
            <person name="Hibbett D.S."/>
            <person name="Martin F."/>
            <person name="Nordberg H.P."/>
            <person name="Cantor M.N."/>
            <person name="Hua S.X."/>
        </authorList>
    </citation>
    <scope>NUCLEOTIDE SEQUENCE [LARGE SCALE GENOMIC DNA]</scope>
    <source>
        <strain evidence="7 8">MUT 4182</strain>
    </source>
</reference>
<keyword evidence="8" id="KW-1185">Reference proteome</keyword>
<dbReference type="Pfam" id="PF11698">
    <property type="entry name" value="V-ATPase_H_C"/>
    <property type="match status" value="1"/>
</dbReference>
<comment type="subunit">
    <text evidence="5">V-ATPase is a heteromultimeric enzyme made up of two complexes: the ATP-hydrolytic V1 complex and the proton translocation V0 complex.</text>
</comment>
<proteinExistence type="inferred from homology"/>
<dbReference type="GO" id="GO:0000329">
    <property type="term" value="C:fungal-type vacuole membrane"/>
    <property type="evidence" value="ECO:0007669"/>
    <property type="project" value="TreeGrafter"/>
</dbReference>
<keyword evidence="4 5" id="KW-0406">Ion transport</keyword>
<evidence type="ECO:0000256" key="1">
    <source>
        <dbReference type="ARBA" id="ARBA00008613"/>
    </source>
</evidence>
<dbReference type="Proteomes" id="UP000054248">
    <property type="component" value="Unassembled WGS sequence"/>
</dbReference>
<dbReference type="InterPro" id="IPR038497">
    <property type="entry name" value="ATPase_V1-cplx_hsu_C_sf"/>
</dbReference>
<evidence type="ECO:0000256" key="3">
    <source>
        <dbReference type="ARBA" id="ARBA00022781"/>
    </source>
</evidence>
<dbReference type="AlphaFoldDB" id="A0A0C3QKV2"/>
<dbReference type="Gene3D" id="1.25.10.10">
    <property type="entry name" value="Leucine-rich Repeat Variant"/>
    <property type="match status" value="1"/>
</dbReference>
<dbReference type="GO" id="GO:0000221">
    <property type="term" value="C:vacuolar proton-transporting V-type ATPase, V1 domain"/>
    <property type="evidence" value="ECO:0007669"/>
    <property type="project" value="UniProtKB-UniRule"/>
</dbReference>
<dbReference type="EMBL" id="KN823014">
    <property type="protein sequence ID" value="KIO27114.1"/>
    <property type="molecule type" value="Genomic_DNA"/>
</dbReference>
<evidence type="ECO:0000256" key="2">
    <source>
        <dbReference type="ARBA" id="ARBA00022448"/>
    </source>
</evidence>
<comment type="similarity">
    <text evidence="1 5">Belongs to the V-ATPase H subunit family.</text>
</comment>
<dbReference type="PANTHER" id="PTHR10698">
    <property type="entry name" value="V-TYPE PROTON ATPASE SUBUNIT H"/>
    <property type="match status" value="1"/>
</dbReference>
<name>A0A0C3QKV2_9AGAM</name>
<reference evidence="8" key="2">
    <citation type="submission" date="2015-01" db="EMBL/GenBank/DDBJ databases">
        <title>Evolutionary Origins and Diversification of the Mycorrhizal Mutualists.</title>
        <authorList>
            <consortium name="DOE Joint Genome Institute"/>
            <consortium name="Mycorrhizal Genomics Consortium"/>
            <person name="Kohler A."/>
            <person name="Kuo A."/>
            <person name="Nagy L.G."/>
            <person name="Floudas D."/>
            <person name="Copeland A."/>
            <person name="Barry K.W."/>
            <person name="Cichocki N."/>
            <person name="Veneault-Fourrey C."/>
            <person name="LaButti K."/>
            <person name="Lindquist E.A."/>
            <person name="Lipzen A."/>
            <person name="Lundell T."/>
            <person name="Morin E."/>
            <person name="Murat C."/>
            <person name="Riley R."/>
            <person name="Ohm R."/>
            <person name="Sun H."/>
            <person name="Tunlid A."/>
            <person name="Henrissat B."/>
            <person name="Grigoriev I.V."/>
            <person name="Hibbett D.S."/>
            <person name="Martin F."/>
        </authorList>
    </citation>
    <scope>NUCLEOTIDE SEQUENCE [LARGE SCALE GENOMIC DNA]</scope>
    <source>
        <strain evidence="8">MUT 4182</strain>
    </source>
</reference>
<feature type="domain" description="ATPase V1 complex subunit H C-terminal" evidence="6">
    <location>
        <begin position="320"/>
        <end position="435"/>
    </location>
</feature>
<dbReference type="STRING" id="1051891.A0A0C3QKV2"/>
<organism evidence="7 8">
    <name type="scientific">Tulasnella calospora MUT 4182</name>
    <dbReference type="NCBI Taxonomy" id="1051891"/>
    <lineage>
        <taxon>Eukaryota</taxon>
        <taxon>Fungi</taxon>
        <taxon>Dikarya</taxon>
        <taxon>Basidiomycota</taxon>
        <taxon>Agaricomycotina</taxon>
        <taxon>Agaricomycetes</taxon>
        <taxon>Cantharellales</taxon>
        <taxon>Tulasnellaceae</taxon>
        <taxon>Tulasnella</taxon>
    </lineage>
</organism>
<evidence type="ECO:0000313" key="8">
    <source>
        <dbReference type="Proteomes" id="UP000054248"/>
    </source>
</evidence>
<evidence type="ECO:0000256" key="5">
    <source>
        <dbReference type="PIRNR" id="PIRNR032184"/>
    </source>
</evidence>
<dbReference type="HOGENOM" id="CLU_025709_4_0_1"/>
<accession>A0A0C3QKV2</accession>
<dbReference type="Gene3D" id="1.25.40.150">
    <property type="entry name" value="V-type ATPase, subunit H, C-terminal domain"/>
    <property type="match status" value="1"/>
</dbReference>
<evidence type="ECO:0000256" key="4">
    <source>
        <dbReference type="ARBA" id="ARBA00023065"/>
    </source>
</evidence>
<sequence>MSTLALVANAWLDSSTEKIRSKPVPWEGYQRANLVTSEELALIKKVDRQPQAKVQSILVTDGPTYATLYLKLLKKLVRVDTMQYLLVMIGDALLDHDERIPLFTKQIDTEPELPYGPLLRACTTPDEFVQLKAAQILTTLLSSESGPLSNQHIQPFLNTLASLIQGTSPHARDVAVQSLEALLTRTECRAAAWTMPNVVDGLVTILESNPTPQMCYQVGFCFWLLTFEQDVAEQINRKFDIIPLLMIIAQSVVKEKVQRVIVATYRNLVAKAPSQNLPAMLVAKLLPYVKNLSTRKWSDEEIVEDIEFLKEELTKNFESLTTYDEYTSELASGHLSWTPVHDSEAFWKENATKLNDKDYEQLKVLVKLLKESTDPVVLAVAAHDVGQYTKHYERGKKTLSDLGAKTRVMELMSHDNPDVRYQALLTTQRLVSQAWVG</sequence>
<dbReference type="InterPro" id="IPR016024">
    <property type="entry name" value="ARM-type_fold"/>
</dbReference>
<evidence type="ECO:0000259" key="6">
    <source>
        <dbReference type="Pfam" id="PF11698"/>
    </source>
</evidence>
<dbReference type="InterPro" id="IPR011987">
    <property type="entry name" value="ATPase_V1-cplx_hsu_C"/>
</dbReference>
<comment type="function">
    <text evidence="5">Subunit of the V1 complex of vacuolar(H+)-ATPase (V-ATPase), a multisubunit enzyme composed of a peripheral complex (V1) that hydrolyzes ATP and a membrane integral complex (V0) that translocates protons. V-ATPase is responsible for acidifying and maintaining the pH of intracellular compartments.</text>
</comment>
<evidence type="ECO:0000313" key="7">
    <source>
        <dbReference type="EMBL" id="KIO27114.1"/>
    </source>
</evidence>
<dbReference type="Pfam" id="PF03224">
    <property type="entry name" value="V-ATPase_H_N"/>
    <property type="match status" value="1"/>
</dbReference>
<protein>
    <recommendedName>
        <fullName evidence="5">V-type proton ATPase subunit H</fullName>
    </recommendedName>
</protein>
<keyword evidence="2 5" id="KW-0813">Transport</keyword>
<dbReference type="PANTHER" id="PTHR10698:SF0">
    <property type="entry name" value="V-TYPE PROTON ATPASE SUBUNIT H"/>
    <property type="match status" value="1"/>
</dbReference>
<dbReference type="PIRSF" id="PIRSF032184">
    <property type="entry name" value="ATPase_V1_H"/>
    <property type="match status" value="1"/>
</dbReference>
<dbReference type="OrthoDB" id="10263554at2759"/>
<dbReference type="GO" id="GO:0046961">
    <property type="term" value="F:proton-transporting ATPase activity, rotational mechanism"/>
    <property type="evidence" value="ECO:0007669"/>
    <property type="project" value="UniProtKB-UniRule"/>
</dbReference>
<dbReference type="InterPro" id="IPR004908">
    <property type="entry name" value="ATPase_V1-cplx_hsu"/>
</dbReference>
<dbReference type="InterPro" id="IPR011989">
    <property type="entry name" value="ARM-like"/>
</dbReference>
<gene>
    <name evidence="7" type="ORF">M407DRAFT_73717</name>
</gene>
<keyword evidence="3 5" id="KW-0375">Hydrogen ion transport</keyword>